<feature type="transmembrane region" description="Helical" evidence="1">
    <location>
        <begin position="184"/>
        <end position="202"/>
    </location>
</feature>
<dbReference type="OrthoDB" id="118840at2"/>
<proteinExistence type="predicted"/>
<feature type="transmembrane region" description="Helical" evidence="1">
    <location>
        <begin position="61"/>
        <end position="80"/>
    </location>
</feature>
<keyword evidence="1" id="KW-1133">Transmembrane helix</keyword>
<protein>
    <submittedName>
        <fullName evidence="3">Membrane protein YqaA with SNARE-associated domain</fullName>
    </submittedName>
</protein>
<dbReference type="InterPro" id="IPR051311">
    <property type="entry name" value="DedA_domain"/>
</dbReference>
<sequence length="221" mass="23921">MSVLLAQKHAAPKRLVPHWLIHLGLLGVFAVAILDASPIPLPLPGSTDLLILVLAAHRGNPWLLAIAGIAGSLIGAYTTWEAAKKGGMAMVQRYVPERFLKRIEPWVKRNGMLSVMVACVLPPPIPLLPFLLCAGALGVERRPFLTAVAIARTARYGLVAWLGAVYGRRVIRLWSGYAAGWSDVILWSFIGLVIAAILFGLWKYKHDKRRLGSAEPVGAAG</sequence>
<dbReference type="Pfam" id="PF09335">
    <property type="entry name" value="VTT_dom"/>
    <property type="match status" value="1"/>
</dbReference>
<keyword evidence="4" id="KW-1185">Reference proteome</keyword>
<feature type="transmembrane region" description="Helical" evidence="1">
    <location>
        <begin position="111"/>
        <end position="137"/>
    </location>
</feature>
<evidence type="ECO:0000313" key="4">
    <source>
        <dbReference type="Proteomes" id="UP000538666"/>
    </source>
</evidence>
<evidence type="ECO:0000259" key="2">
    <source>
        <dbReference type="Pfam" id="PF09335"/>
    </source>
</evidence>
<keyword evidence="1" id="KW-0472">Membrane</keyword>
<evidence type="ECO:0000313" key="3">
    <source>
        <dbReference type="EMBL" id="MBB6142166.1"/>
    </source>
</evidence>
<reference evidence="3 4" key="1">
    <citation type="submission" date="2020-08" db="EMBL/GenBank/DDBJ databases">
        <title>Genomic Encyclopedia of Type Strains, Phase IV (KMG-IV): sequencing the most valuable type-strain genomes for metagenomic binning, comparative biology and taxonomic classification.</title>
        <authorList>
            <person name="Goeker M."/>
        </authorList>
    </citation>
    <scope>NUCLEOTIDE SEQUENCE [LARGE SCALE GENOMIC DNA]</scope>
    <source>
        <strain evidence="3 4">DSM 103733</strain>
    </source>
</reference>
<accession>A0A841JLE3</accession>
<dbReference type="RefSeq" id="WP_050057432.1">
    <property type="nucleotide sequence ID" value="NZ_JACHEK010000001.1"/>
</dbReference>
<dbReference type="EMBL" id="JACHEK010000001">
    <property type="protein sequence ID" value="MBB6142166.1"/>
    <property type="molecule type" value="Genomic_DNA"/>
</dbReference>
<gene>
    <name evidence="3" type="ORF">HNQ77_000104</name>
</gene>
<organism evidence="3 4">
    <name type="scientific">Silvibacterium bohemicum</name>
    <dbReference type="NCBI Taxonomy" id="1577686"/>
    <lineage>
        <taxon>Bacteria</taxon>
        <taxon>Pseudomonadati</taxon>
        <taxon>Acidobacteriota</taxon>
        <taxon>Terriglobia</taxon>
        <taxon>Terriglobales</taxon>
        <taxon>Acidobacteriaceae</taxon>
        <taxon>Silvibacterium</taxon>
    </lineage>
</organism>
<name>A0A841JLE3_9BACT</name>
<dbReference type="InterPro" id="IPR032816">
    <property type="entry name" value="VTT_dom"/>
</dbReference>
<feature type="transmembrane region" description="Helical" evidence="1">
    <location>
        <begin position="20"/>
        <end position="41"/>
    </location>
</feature>
<dbReference type="PANTHER" id="PTHR42709">
    <property type="entry name" value="ALKALINE PHOSPHATASE LIKE PROTEIN"/>
    <property type="match status" value="1"/>
</dbReference>
<keyword evidence="1" id="KW-0812">Transmembrane</keyword>
<dbReference type="AlphaFoldDB" id="A0A841JLE3"/>
<comment type="caution">
    <text evidence="3">The sequence shown here is derived from an EMBL/GenBank/DDBJ whole genome shotgun (WGS) entry which is preliminary data.</text>
</comment>
<feature type="domain" description="VTT" evidence="2">
    <location>
        <begin position="50"/>
        <end position="164"/>
    </location>
</feature>
<dbReference type="Proteomes" id="UP000538666">
    <property type="component" value="Unassembled WGS sequence"/>
</dbReference>
<evidence type="ECO:0000256" key="1">
    <source>
        <dbReference type="SAM" id="Phobius"/>
    </source>
</evidence>